<dbReference type="InterPro" id="IPR050273">
    <property type="entry name" value="GppA/Ppx_hydrolase"/>
</dbReference>
<dbReference type="Proteomes" id="UP000219573">
    <property type="component" value="Unassembled WGS sequence"/>
</dbReference>
<dbReference type="PANTHER" id="PTHR30005">
    <property type="entry name" value="EXOPOLYPHOSPHATASE"/>
    <property type="match status" value="1"/>
</dbReference>
<dbReference type="OrthoDB" id="9807195at2"/>
<evidence type="ECO:0000256" key="1">
    <source>
        <dbReference type="ARBA" id="ARBA00007125"/>
    </source>
</evidence>
<proteinExistence type="inferred from homology"/>
<sequence length="295" mass="32572">MRVGAIDIGTNSVRLLIAEHNSGGLNKLVSQLRTPRLGEGIHQSGYLKEEAILRTIEALREYREILNDYNAEVIAVATSAVRDAKNQDIFLERVKDETGIDIKVIKGTEEAKLSYLGVISAIEDLKDQVLVIDIGGGSTEFIFGKSKEISEFNSINLGAVRLTESYNENVEDMRKEAKRMLADLLKDSNVEQLIGVGGTVTTLVSIREELESYDYNSIHGADLSKRDIIKILDDLSLLSLKERREVIGLEAKRADIILAGIVILLEIMEASGQVTVKVSDDSILEGIVYDAINRK</sequence>
<accession>A0A285H0X7</accession>
<dbReference type="Pfam" id="PF02541">
    <property type="entry name" value="Ppx-GppA"/>
    <property type="match status" value="1"/>
</dbReference>
<dbReference type="Gene3D" id="3.30.420.150">
    <property type="entry name" value="Exopolyphosphatase. Domain 2"/>
    <property type="match status" value="1"/>
</dbReference>
<dbReference type="AlphaFoldDB" id="A0A285H0X7"/>
<protein>
    <submittedName>
        <fullName evidence="3">Exopolyphosphatase / guanosine-5'-triphosphate,3'-diphosphate pyrophosphatase</fullName>
    </submittedName>
</protein>
<dbReference type="STRING" id="1413210.U472_15510"/>
<reference evidence="4" key="1">
    <citation type="submission" date="2017-09" db="EMBL/GenBank/DDBJ databases">
        <authorList>
            <person name="Varghese N."/>
            <person name="Submissions S."/>
        </authorList>
    </citation>
    <scope>NUCLEOTIDE SEQUENCE [LARGE SCALE GENOMIC DNA]</scope>
    <source>
        <strain evidence="4">MSL47</strain>
    </source>
</reference>
<evidence type="ECO:0000313" key="4">
    <source>
        <dbReference type="Proteomes" id="UP000219573"/>
    </source>
</evidence>
<dbReference type="PANTHER" id="PTHR30005:SF0">
    <property type="entry name" value="RETROGRADE REGULATION PROTEIN 2"/>
    <property type="match status" value="1"/>
</dbReference>
<dbReference type="SUPFAM" id="SSF53067">
    <property type="entry name" value="Actin-like ATPase domain"/>
    <property type="match status" value="2"/>
</dbReference>
<name>A0A285H0X7_9FIRM</name>
<dbReference type="InterPro" id="IPR003695">
    <property type="entry name" value="Ppx_GppA_N"/>
</dbReference>
<evidence type="ECO:0000313" key="3">
    <source>
        <dbReference type="EMBL" id="SNY29224.1"/>
    </source>
</evidence>
<gene>
    <name evidence="3" type="ORF">SAMN06265827_112129</name>
</gene>
<dbReference type="RefSeq" id="WP_097017909.1">
    <property type="nucleotide sequence ID" value="NZ_OBDZ01000012.1"/>
</dbReference>
<comment type="similarity">
    <text evidence="1">Belongs to the GppA/Ppx family.</text>
</comment>
<dbReference type="Gene3D" id="3.30.420.40">
    <property type="match status" value="1"/>
</dbReference>
<feature type="domain" description="Ppx/GppA phosphatase N-terminal" evidence="2">
    <location>
        <begin position="16"/>
        <end position="293"/>
    </location>
</feature>
<dbReference type="InterPro" id="IPR043129">
    <property type="entry name" value="ATPase_NBD"/>
</dbReference>
<keyword evidence="4" id="KW-1185">Reference proteome</keyword>
<dbReference type="EMBL" id="OBDZ01000012">
    <property type="protein sequence ID" value="SNY29224.1"/>
    <property type="molecule type" value="Genomic_DNA"/>
</dbReference>
<evidence type="ECO:0000259" key="2">
    <source>
        <dbReference type="Pfam" id="PF02541"/>
    </source>
</evidence>
<dbReference type="CDD" id="cd24054">
    <property type="entry name" value="ASKHA_NBD_AaPPX-GppA_MtPPX2-like"/>
    <property type="match status" value="1"/>
</dbReference>
<organism evidence="3 4">
    <name type="scientific">Orenia metallireducens</name>
    <dbReference type="NCBI Taxonomy" id="1413210"/>
    <lineage>
        <taxon>Bacteria</taxon>
        <taxon>Bacillati</taxon>
        <taxon>Bacillota</taxon>
        <taxon>Clostridia</taxon>
        <taxon>Halanaerobiales</taxon>
        <taxon>Halobacteroidaceae</taxon>
        <taxon>Orenia</taxon>
    </lineage>
</organism>
<dbReference type="GO" id="GO:0016462">
    <property type="term" value="F:pyrophosphatase activity"/>
    <property type="evidence" value="ECO:0007669"/>
    <property type="project" value="TreeGrafter"/>
</dbReference>